<dbReference type="InterPro" id="IPR036291">
    <property type="entry name" value="NAD(P)-bd_dom_sf"/>
</dbReference>
<name>A0A3E0DQ49_9GAMM</name>
<dbReference type="Gene3D" id="1.10.287.70">
    <property type="match status" value="1"/>
</dbReference>
<dbReference type="InterPro" id="IPR003148">
    <property type="entry name" value="RCK_N"/>
</dbReference>
<feature type="domain" description="RCK N-terminal" evidence="3">
    <location>
        <begin position="178"/>
        <end position="263"/>
    </location>
</feature>
<dbReference type="PANTHER" id="PTHR43833">
    <property type="entry name" value="POTASSIUM CHANNEL PROTEIN 2-RELATED-RELATED"/>
    <property type="match status" value="1"/>
</dbReference>
<gene>
    <name evidence="5" type="ORF">DFP81_1058</name>
</gene>
<evidence type="ECO:0000256" key="2">
    <source>
        <dbReference type="SAM" id="Phobius"/>
    </source>
</evidence>
<feature type="transmembrane region" description="Helical" evidence="2">
    <location>
        <begin position="35"/>
        <end position="52"/>
    </location>
</feature>
<protein>
    <submittedName>
        <fullName evidence="5">Voltage-gated potassium channel</fullName>
    </submittedName>
</protein>
<dbReference type="InterPro" id="IPR050721">
    <property type="entry name" value="Trk_Ktr_HKT_K-transport"/>
</dbReference>
<evidence type="ECO:0000313" key="6">
    <source>
        <dbReference type="Proteomes" id="UP000256542"/>
    </source>
</evidence>
<dbReference type="RefSeq" id="WP_115897339.1">
    <property type="nucleotide sequence ID" value="NZ_QUNG01000005.1"/>
</dbReference>
<keyword evidence="2" id="KW-0472">Membrane</keyword>
<dbReference type="Pfam" id="PF07885">
    <property type="entry name" value="Ion_trans_2"/>
    <property type="match status" value="1"/>
</dbReference>
<dbReference type="GO" id="GO:0034220">
    <property type="term" value="P:monoatomic ion transmembrane transport"/>
    <property type="evidence" value="ECO:0007669"/>
    <property type="project" value="UniProtKB-KW"/>
</dbReference>
<dbReference type="SUPFAM" id="SSF81324">
    <property type="entry name" value="Voltage-gated potassium channels"/>
    <property type="match status" value="1"/>
</dbReference>
<keyword evidence="2" id="KW-1133">Transmembrane helix</keyword>
<dbReference type="Proteomes" id="UP000256542">
    <property type="component" value="Unassembled WGS sequence"/>
</dbReference>
<dbReference type="Gene3D" id="3.40.50.720">
    <property type="entry name" value="NAD(P)-binding Rossmann-like Domain"/>
    <property type="match status" value="1"/>
</dbReference>
<evidence type="ECO:0000313" key="5">
    <source>
        <dbReference type="EMBL" id="REG83642.1"/>
    </source>
</evidence>
<evidence type="ECO:0000259" key="4">
    <source>
        <dbReference type="Pfam" id="PF07885"/>
    </source>
</evidence>
<accession>A0A3E0DQ49</accession>
<organism evidence="5 6">
    <name type="scientific">Marinomonas pollencensis</name>
    <dbReference type="NCBI Taxonomy" id="491954"/>
    <lineage>
        <taxon>Bacteria</taxon>
        <taxon>Pseudomonadati</taxon>
        <taxon>Pseudomonadota</taxon>
        <taxon>Gammaproteobacteria</taxon>
        <taxon>Oceanospirillales</taxon>
        <taxon>Oceanospirillaceae</taxon>
        <taxon>Marinomonas</taxon>
    </lineage>
</organism>
<sequence length="370" mass="41785">MNSLGILLRRNKKNNRYRYRSEVYLHDKQDLKKRFLLLLLVIGMHSVAMVFFEDLNWWQAFWLTMTSTSTTGYGDISAATFWGQLSTIVLIYCMGITLLAQIASDYIELRITRKEMRIKGRMEWNAMQDHLLIINTPKYDAERYLDLLITQVTNTPELADIPIQILTPDFPEGLPLKLRSLGVVHQTGDATTNGMLLSAGADKAKYIILLCPDYQAPHFDSVLFDTLHRIQALNSSAFVLAEAIDDSNRGRFKAVGANAVIRPVRAYPEMLVRSLIAPGTEQVLENLFRYEGDHTIRVTIQLEGFSWADIVTKLIQNNIGTALGFENPDGDIVTHPEPTEKVSVRSLILLVGDKQVLPSQAVIQGFFKPC</sequence>
<dbReference type="Pfam" id="PF02254">
    <property type="entry name" value="TrkA_N"/>
    <property type="match status" value="1"/>
</dbReference>
<dbReference type="GO" id="GO:0005886">
    <property type="term" value="C:plasma membrane"/>
    <property type="evidence" value="ECO:0007669"/>
    <property type="project" value="UniProtKB-SubCell"/>
</dbReference>
<evidence type="ECO:0000256" key="1">
    <source>
        <dbReference type="ARBA" id="ARBA00004651"/>
    </source>
</evidence>
<dbReference type="GO" id="GO:0006813">
    <property type="term" value="P:potassium ion transport"/>
    <property type="evidence" value="ECO:0007669"/>
    <property type="project" value="InterPro"/>
</dbReference>
<comment type="caution">
    <text evidence="5">The sequence shown here is derived from an EMBL/GenBank/DDBJ whole genome shotgun (WGS) entry which is preliminary data.</text>
</comment>
<proteinExistence type="predicted"/>
<feature type="transmembrane region" description="Helical" evidence="2">
    <location>
        <begin position="81"/>
        <end position="107"/>
    </location>
</feature>
<comment type="subcellular location">
    <subcellularLocation>
        <location evidence="1">Cell membrane</location>
        <topology evidence="1">Multi-pass membrane protein</topology>
    </subcellularLocation>
</comment>
<dbReference type="PANTHER" id="PTHR43833:SF9">
    <property type="entry name" value="POTASSIUM CHANNEL PROTEIN YUGO-RELATED"/>
    <property type="match status" value="1"/>
</dbReference>
<keyword evidence="5" id="KW-0813">Transport</keyword>
<evidence type="ECO:0000259" key="3">
    <source>
        <dbReference type="Pfam" id="PF02254"/>
    </source>
</evidence>
<reference evidence="5 6" key="1">
    <citation type="submission" date="2018-08" db="EMBL/GenBank/DDBJ databases">
        <title>Genomic Encyclopedia of Type Strains, Phase III (KMG-III): the genomes of soil and plant-associated and newly described type strains.</title>
        <authorList>
            <person name="Whitman W."/>
        </authorList>
    </citation>
    <scope>NUCLEOTIDE SEQUENCE [LARGE SCALE GENOMIC DNA]</scope>
    <source>
        <strain evidence="5 6">CECT 7375</strain>
    </source>
</reference>
<feature type="domain" description="Potassium channel" evidence="4">
    <location>
        <begin position="39"/>
        <end position="107"/>
    </location>
</feature>
<dbReference type="SUPFAM" id="SSF51735">
    <property type="entry name" value="NAD(P)-binding Rossmann-fold domains"/>
    <property type="match status" value="1"/>
</dbReference>
<dbReference type="InterPro" id="IPR013099">
    <property type="entry name" value="K_chnl_dom"/>
</dbReference>
<dbReference type="EMBL" id="QUNG01000005">
    <property type="protein sequence ID" value="REG83642.1"/>
    <property type="molecule type" value="Genomic_DNA"/>
</dbReference>
<keyword evidence="6" id="KW-1185">Reference proteome</keyword>
<dbReference type="OrthoDB" id="9813518at2"/>
<keyword evidence="2" id="KW-0812">Transmembrane</keyword>
<keyword evidence="5" id="KW-0407">Ion channel</keyword>
<keyword evidence="5" id="KW-0406">Ion transport</keyword>
<dbReference type="AlphaFoldDB" id="A0A3E0DQ49"/>